<evidence type="ECO:0000256" key="3">
    <source>
        <dbReference type="ARBA" id="ARBA00022801"/>
    </source>
</evidence>
<reference evidence="8 9" key="1">
    <citation type="journal article" date="2019" name="Int. J. Syst. Evol. Microbiol.">
        <title>The Global Catalogue of Microorganisms (GCM) 10K type strain sequencing project: providing services to taxonomists for standard genome sequencing and annotation.</title>
        <authorList>
            <consortium name="The Broad Institute Genomics Platform"/>
            <consortium name="The Broad Institute Genome Sequencing Center for Infectious Disease"/>
            <person name="Wu L."/>
            <person name="Ma J."/>
        </authorList>
    </citation>
    <scope>NUCLEOTIDE SEQUENCE [LARGE SCALE GENOMIC DNA]</scope>
    <source>
        <strain evidence="8 9">JCM 16013</strain>
    </source>
</reference>
<feature type="active site" description="Charge relay system" evidence="5">
    <location>
        <position position="118"/>
    </location>
</feature>
<evidence type="ECO:0000256" key="1">
    <source>
        <dbReference type="ARBA" id="ARBA00011073"/>
    </source>
</evidence>
<protein>
    <submittedName>
        <fullName evidence="8">Type VII secretion-associated serine protease mycosin</fullName>
    </submittedName>
</protein>
<dbReference type="GO" id="GO:0006508">
    <property type="term" value="P:proteolysis"/>
    <property type="evidence" value="ECO:0007669"/>
    <property type="project" value="UniProtKB-KW"/>
</dbReference>
<evidence type="ECO:0000259" key="7">
    <source>
        <dbReference type="Pfam" id="PF00082"/>
    </source>
</evidence>
<keyword evidence="9" id="KW-1185">Reference proteome</keyword>
<evidence type="ECO:0000256" key="4">
    <source>
        <dbReference type="ARBA" id="ARBA00022825"/>
    </source>
</evidence>
<dbReference type="GO" id="GO:0008233">
    <property type="term" value="F:peptidase activity"/>
    <property type="evidence" value="ECO:0007669"/>
    <property type="project" value="UniProtKB-KW"/>
</dbReference>
<feature type="transmembrane region" description="Helical" evidence="6">
    <location>
        <begin position="373"/>
        <end position="394"/>
    </location>
</feature>
<dbReference type="InterPro" id="IPR022398">
    <property type="entry name" value="Peptidase_S8_His-AS"/>
</dbReference>
<feature type="active site" description="Charge relay system" evidence="5">
    <location>
        <position position="81"/>
    </location>
</feature>
<dbReference type="Proteomes" id="UP001499854">
    <property type="component" value="Unassembled WGS sequence"/>
</dbReference>
<comment type="caution">
    <text evidence="8">The sequence shown here is derived from an EMBL/GenBank/DDBJ whole genome shotgun (WGS) entry which is preliminary data.</text>
</comment>
<organism evidence="8 9">
    <name type="scientific">Catenulispora subtropica</name>
    <dbReference type="NCBI Taxonomy" id="450798"/>
    <lineage>
        <taxon>Bacteria</taxon>
        <taxon>Bacillati</taxon>
        <taxon>Actinomycetota</taxon>
        <taxon>Actinomycetes</taxon>
        <taxon>Catenulisporales</taxon>
        <taxon>Catenulisporaceae</taxon>
        <taxon>Catenulispora</taxon>
    </lineage>
</organism>
<proteinExistence type="inferred from homology"/>
<dbReference type="SUPFAM" id="SSF52743">
    <property type="entry name" value="Subtilisin-like"/>
    <property type="match status" value="1"/>
</dbReference>
<dbReference type="InterPro" id="IPR036852">
    <property type="entry name" value="Peptidase_S8/S53_dom_sf"/>
</dbReference>
<name>A0ABN2T4I3_9ACTN</name>
<feature type="active site" description="Charge relay system" evidence="5">
    <location>
        <position position="282"/>
    </location>
</feature>
<dbReference type="InterPro" id="IPR023828">
    <property type="entry name" value="Peptidase_S8_Ser-AS"/>
</dbReference>
<dbReference type="InterPro" id="IPR000209">
    <property type="entry name" value="Peptidase_S8/S53_dom"/>
</dbReference>
<dbReference type="PRINTS" id="PR00723">
    <property type="entry name" value="SUBTILISIN"/>
</dbReference>
<keyword evidence="6" id="KW-0472">Membrane</keyword>
<dbReference type="PROSITE" id="PS00138">
    <property type="entry name" value="SUBTILASE_SER"/>
    <property type="match status" value="1"/>
</dbReference>
<evidence type="ECO:0000256" key="5">
    <source>
        <dbReference type="PROSITE-ProRule" id="PRU01240"/>
    </source>
</evidence>
<evidence type="ECO:0000313" key="9">
    <source>
        <dbReference type="Proteomes" id="UP001499854"/>
    </source>
</evidence>
<dbReference type="EMBL" id="BAAAQM010000063">
    <property type="protein sequence ID" value="GAA1998642.1"/>
    <property type="molecule type" value="Genomic_DNA"/>
</dbReference>
<evidence type="ECO:0000256" key="6">
    <source>
        <dbReference type="SAM" id="Phobius"/>
    </source>
</evidence>
<dbReference type="PROSITE" id="PS00137">
    <property type="entry name" value="SUBTILASE_HIS"/>
    <property type="match status" value="1"/>
</dbReference>
<dbReference type="PROSITE" id="PS51892">
    <property type="entry name" value="SUBTILASE"/>
    <property type="match status" value="1"/>
</dbReference>
<keyword evidence="6" id="KW-1133">Transmembrane helix</keyword>
<dbReference type="InterPro" id="IPR015500">
    <property type="entry name" value="Peptidase_S8_subtilisin-rel"/>
</dbReference>
<dbReference type="PANTHER" id="PTHR43806">
    <property type="entry name" value="PEPTIDASE S8"/>
    <property type="match status" value="1"/>
</dbReference>
<dbReference type="RefSeq" id="WP_344661950.1">
    <property type="nucleotide sequence ID" value="NZ_BAAAQM010000063.1"/>
</dbReference>
<feature type="domain" description="Peptidase S8/S53" evidence="7">
    <location>
        <begin position="72"/>
        <end position="330"/>
    </location>
</feature>
<keyword evidence="3 5" id="KW-0378">Hydrolase</keyword>
<gene>
    <name evidence="8" type="primary">mycP_3</name>
    <name evidence="8" type="ORF">GCM10009838_74970</name>
</gene>
<dbReference type="Gene3D" id="3.40.50.200">
    <property type="entry name" value="Peptidase S8/S53 domain"/>
    <property type="match status" value="1"/>
</dbReference>
<keyword evidence="4 5" id="KW-0720">Serine protease</keyword>
<sequence>MRAGLRRRPSPGGALVVAALVSGLVVAPVGGAPKAVADDCTPSVSPVAPSPQTPWAQTALRYADLAPYVASGAKIKVAVVDSGIDVSAPQLAGAVDVAGSVSLVDPKTYPPTADVLGHGTMVAGIIAARARPGVGVVGLAPSVVSLLSIRAYRTCENENAPIAQGIREAVKRGAKIVNISAGTSTDTPDLASAVQDAEAAGVLVVAAAGNLGDQQNGNPPQYPAAYPGVVAVAATGPDRAVTSYSEHGAYVELAAPGGTAEAPVIGVGPGGGGVSASGIGTSFATPFVAATAALVWSRDPGLTAEQVRQRLYATADRMAAGAPDENYGWGVVDPYAALTQVAAPGSAGPPRASVPAPLTFATPPPKPDATGRALAVGGGGILSAGGVAGAVWLARRRRRGIA</sequence>
<evidence type="ECO:0000256" key="2">
    <source>
        <dbReference type="ARBA" id="ARBA00022670"/>
    </source>
</evidence>
<comment type="similarity">
    <text evidence="1 5">Belongs to the peptidase S8 family.</text>
</comment>
<keyword evidence="6" id="KW-0812">Transmembrane</keyword>
<dbReference type="InterPro" id="IPR050131">
    <property type="entry name" value="Peptidase_S8_subtilisin-like"/>
</dbReference>
<keyword evidence="2 5" id="KW-0645">Protease</keyword>
<dbReference type="Pfam" id="PF00082">
    <property type="entry name" value="Peptidase_S8"/>
    <property type="match status" value="1"/>
</dbReference>
<evidence type="ECO:0000313" key="8">
    <source>
        <dbReference type="EMBL" id="GAA1998642.1"/>
    </source>
</evidence>
<dbReference type="PANTHER" id="PTHR43806:SF11">
    <property type="entry name" value="CEREVISIN-RELATED"/>
    <property type="match status" value="1"/>
</dbReference>
<accession>A0ABN2T4I3</accession>